<keyword evidence="6" id="KW-0547">Nucleotide-binding</keyword>
<dbReference type="InterPro" id="IPR039657">
    <property type="entry name" value="Dimethylallyltransferase"/>
</dbReference>
<organism evidence="10">
    <name type="scientific">freshwater metagenome</name>
    <dbReference type="NCBI Taxonomy" id="449393"/>
    <lineage>
        <taxon>unclassified sequences</taxon>
        <taxon>metagenomes</taxon>
        <taxon>ecological metagenomes</taxon>
    </lineage>
</organism>
<evidence type="ECO:0000256" key="5">
    <source>
        <dbReference type="ARBA" id="ARBA00022694"/>
    </source>
</evidence>
<evidence type="ECO:0000256" key="6">
    <source>
        <dbReference type="ARBA" id="ARBA00022741"/>
    </source>
</evidence>
<accession>A0A6J7EXS4</accession>
<keyword evidence="7" id="KW-0067">ATP-binding</keyword>
<proteinExistence type="inferred from homology"/>
<dbReference type="Pfam" id="PF01715">
    <property type="entry name" value="IPPT"/>
    <property type="match status" value="1"/>
</dbReference>
<evidence type="ECO:0000256" key="2">
    <source>
        <dbReference type="ARBA" id="ARBA00005842"/>
    </source>
</evidence>
<evidence type="ECO:0000256" key="7">
    <source>
        <dbReference type="ARBA" id="ARBA00022840"/>
    </source>
</evidence>
<evidence type="ECO:0000256" key="1">
    <source>
        <dbReference type="ARBA" id="ARBA00001946"/>
    </source>
</evidence>
<comment type="similarity">
    <text evidence="2">Belongs to the IPP transferase family.</text>
</comment>
<protein>
    <recommendedName>
        <fullName evidence="3">tRNA dimethylallyltransferase</fullName>
        <ecNumber evidence="3">2.5.1.75</ecNumber>
    </recommendedName>
</protein>
<reference evidence="10" key="1">
    <citation type="submission" date="2020-05" db="EMBL/GenBank/DDBJ databases">
        <authorList>
            <person name="Chiriac C."/>
            <person name="Salcher M."/>
            <person name="Ghai R."/>
            <person name="Kavagutti S V."/>
        </authorList>
    </citation>
    <scope>NUCLEOTIDE SEQUENCE</scope>
</reference>
<dbReference type="InterPro" id="IPR027417">
    <property type="entry name" value="P-loop_NTPase"/>
</dbReference>
<dbReference type="AlphaFoldDB" id="A0A6J7EXS4"/>
<keyword evidence="4" id="KW-0808">Transferase</keyword>
<dbReference type="SUPFAM" id="SSF52540">
    <property type="entry name" value="P-loop containing nucleoside triphosphate hydrolases"/>
    <property type="match status" value="1"/>
</dbReference>
<dbReference type="EMBL" id="CAFBLP010000063">
    <property type="protein sequence ID" value="CAB4885780.1"/>
    <property type="molecule type" value="Genomic_DNA"/>
</dbReference>
<dbReference type="PANTHER" id="PTHR11088:SF60">
    <property type="entry name" value="TRNA DIMETHYLALLYLTRANSFERASE"/>
    <property type="match status" value="1"/>
</dbReference>
<sequence length="282" mass="31105">MAFAIERGDVEIVAVDAMQVYRDMDIGTAKPTAADQRAVPHHCIDLVEPGEVFTVAEFQRCARTALSDIAGRGHTAMLVAGTGMYLTAVIDNLTLPGEWPEIRLRLEAETNIDALFGQLTALDPSAAAKIEPGNQRRIVRALEVCLGSGRPFSSFGPGTSAYPPIDTVQIGLRWPRDLLTERIAQRVRQMMDQGLLAEVQGLLDRPGGLSRTARQALGYRELIAVLEGSCTIDAAVTEIILRTRQFAVRQERWFRRDPRVQWVDITADPVAEVLPIVRQHLS</sequence>
<keyword evidence="5" id="KW-0819">tRNA processing</keyword>
<dbReference type="Gene3D" id="3.40.50.300">
    <property type="entry name" value="P-loop containing nucleotide triphosphate hydrolases"/>
    <property type="match status" value="1"/>
</dbReference>
<dbReference type="NCBIfam" id="TIGR00174">
    <property type="entry name" value="miaA"/>
    <property type="match status" value="1"/>
</dbReference>
<comment type="cofactor">
    <cofactor evidence="1">
        <name>Mg(2+)</name>
        <dbReference type="ChEBI" id="CHEBI:18420"/>
    </cofactor>
</comment>
<evidence type="ECO:0000256" key="9">
    <source>
        <dbReference type="ARBA" id="ARBA00049563"/>
    </source>
</evidence>
<comment type="catalytic activity">
    <reaction evidence="9">
        <text>adenosine(37) in tRNA + dimethylallyl diphosphate = N(6)-dimethylallyladenosine(37) in tRNA + diphosphate</text>
        <dbReference type="Rhea" id="RHEA:26482"/>
        <dbReference type="Rhea" id="RHEA-COMP:10162"/>
        <dbReference type="Rhea" id="RHEA-COMP:10375"/>
        <dbReference type="ChEBI" id="CHEBI:33019"/>
        <dbReference type="ChEBI" id="CHEBI:57623"/>
        <dbReference type="ChEBI" id="CHEBI:74411"/>
        <dbReference type="ChEBI" id="CHEBI:74415"/>
        <dbReference type="EC" id="2.5.1.75"/>
    </reaction>
</comment>
<keyword evidence="8" id="KW-0460">Magnesium</keyword>
<dbReference type="Gene3D" id="1.10.20.140">
    <property type="match status" value="1"/>
</dbReference>
<evidence type="ECO:0000313" key="10">
    <source>
        <dbReference type="EMBL" id="CAB4885780.1"/>
    </source>
</evidence>
<evidence type="ECO:0000256" key="4">
    <source>
        <dbReference type="ARBA" id="ARBA00022679"/>
    </source>
</evidence>
<gene>
    <name evidence="10" type="ORF">UFOPK3376_02184</name>
</gene>
<dbReference type="PANTHER" id="PTHR11088">
    <property type="entry name" value="TRNA DIMETHYLALLYLTRANSFERASE"/>
    <property type="match status" value="1"/>
</dbReference>
<evidence type="ECO:0000256" key="8">
    <source>
        <dbReference type="ARBA" id="ARBA00022842"/>
    </source>
</evidence>
<evidence type="ECO:0000256" key="3">
    <source>
        <dbReference type="ARBA" id="ARBA00012665"/>
    </source>
</evidence>
<dbReference type="InterPro" id="IPR018022">
    <property type="entry name" value="IPT"/>
</dbReference>
<dbReference type="GO" id="GO:0006400">
    <property type="term" value="P:tRNA modification"/>
    <property type="evidence" value="ECO:0007669"/>
    <property type="project" value="TreeGrafter"/>
</dbReference>
<dbReference type="HAMAP" id="MF_00185">
    <property type="entry name" value="IPP_trans"/>
    <property type="match status" value="1"/>
</dbReference>
<name>A0A6J7EXS4_9ZZZZ</name>
<dbReference type="EC" id="2.5.1.75" evidence="3"/>
<dbReference type="GO" id="GO:0052381">
    <property type="term" value="F:tRNA dimethylallyltransferase activity"/>
    <property type="evidence" value="ECO:0007669"/>
    <property type="project" value="UniProtKB-EC"/>
</dbReference>
<dbReference type="GO" id="GO:0005524">
    <property type="term" value="F:ATP binding"/>
    <property type="evidence" value="ECO:0007669"/>
    <property type="project" value="UniProtKB-KW"/>
</dbReference>